<name>A0ACC2QD15_9NEOP</name>
<gene>
    <name evidence="1" type="ORF">PYW08_007926</name>
</gene>
<organism evidence="1 2">
    <name type="scientific">Mythimna loreyi</name>
    <dbReference type="NCBI Taxonomy" id="667449"/>
    <lineage>
        <taxon>Eukaryota</taxon>
        <taxon>Metazoa</taxon>
        <taxon>Ecdysozoa</taxon>
        <taxon>Arthropoda</taxon>
        <taxon>Hexapoda</taxon>
        <taxon>Insecta</taxon>
        <taxon>Pterygota</taxon>
        <taxon>Neoptera</taxon>
        <taxon>Endopterygota</taxon>
        <taxon>Lepidoptera</taxon>
        <taxon>Glossata</taxon>
        <taxon>Ditrysia</taxon>
        <taxon>Noctuoidea</taxon>
        <taxon>Noctuidae</taxon>
        <taxon>Noctuinae</taxon>
        <taxon>Hadenini</taxon>
        <taxon>Mythimna</taxon>
    </lineage>
</organism>
<accession>A0ACC2QD15</accession>
<comment type="caution">
    <text evidence="1">The sequence shown here is derived from an EMBL/GenBank/DDBJ whole genome shotgun (WGS) entry which is preliminary data.</text>
</comment>
<sequence length="999" mass="113298">MLSNNRRKLAEHAIPTLKNILCSEQHPTKFHKSTTGTRSAKTIPPVGIKVVSKLSQFPIEYESNPLPSTSYSQSNPLPSTSHSQSNPLPSTSHSQFNPLPSTSHSQSNLLPSTSHIRINLLPSTSHTQSNHLTFASHTQSNLLSSTSHCQSNLLPSTSHSQSNLLPSTSHSQSNPLPSTSHCQSNLLPSTSHSQSNPLPSTSHCQSYLLPSTSHTQSNLLPSTSHCQSILELSTITSVSELVETPRKRKLRKQLQLKNNKIRKLQAKNRYLKKKINTLQELLNDLEEKSLINKEDKLVLSKIGVTESELIKRQLKKSDKLPRTKYSSELRSFALTLHYYSAKAYKYVRKVFQTCLPHPRTLSKWYSNIDGKPGFTKESLYALKLRCEQEKDPIYCALVFDELKIKLHPEWDPRTKRYFGYVDHGFESISDNSDIATDALVFLVVGINKIFRVPIGYFLVKSTTAAQKARLVSEALSLVHETGVEIKSLTCDGVKANLAMAEELGCCFQDPNKLQTCFLDPSSGQKVSFFADPCHMLKLIRNTFFDYEYFINESQEQIKFDYIQKLHDLQEKELFYLANKLRANHIYYKTKIMNVKLATQLFSASVADSLLFCKNILNIPEFINVEATANFIKLINDLFDILDSRTKSHGFKRALSKDNYQTALHRLQKARQVLLQLYVDIEVKGQPTLVRKNILKSPRYTGFLGMLICIESTQSFFQDLVLSNKLKFIPMHKISQDHIEIFFSVIRSHGGYNDNPTARQLEAIYKKLLIHTELHATSTGTNCIPLEKITILNCTSAIEKINKSVIIRGDEDELQPPIAIGGCNSLKNEDILEDIESQVFISPFGEKVIEYIAGFSAFSALKTLKCATCMRGLLGPVNKESLIFQKSRGYLIYASQPVIDLCRICEKEIRKNLNDKNQFHPKITAQFIVTKALKHFLGKELFPNIAYHTYDNGLVNHTLELANVVMEKYTNVRLSFLTKTVDPQKCVRHIYRKLVHFKNQ</sequence>
<keyword evidence="2" id="KW-1185">Reference proteome</keyword>
<protein>
    <submittedName>
        <fullName evidence="1">Uncharacterized protein</fullName>
    </submittedName>
</protein>
<evidence type="ECO:0000313" key="2">
    <source>
        <dbReference type="Proteomes" id="UP001231649"/>
    </source>
</evidence>
<proteinExistence type="predicted"/>
<dbReference type="Proteomes" id="UP001231649">
    <property type="component" value="Chromosome 20"/>
</dbReference>
<reference evidence="1" key="1">
    <citation type="submission" date="2023-03" db="EMBL/GenBank/DDBJ databases">
        <title>Chromosome-level genomes of two armyworms, Mythimna separata and Mythimna loreyi, provide insights into the biosynthesis and reception of sex pheromones.</title>
        <authorList>
            <person name="Zhao H."/>
        </authorList>
    </citation>
    <scope>NUCLEOTIDE SEQUENCE</scope>
    <source>
        <strain evidence="1">BeijingLab</strain>
    </source>
</reference>
<dbReference type="EMBL" id="CM056796">
    <property type="protein sequence ID" value="KAJ8714306.1"/>
    <property type="molecule type" value="Genomic_DNA"/>
</dbReference>
<evidence type="ECO:0000313" key="1">
    <source>
        <dbReference type="EMBL" id="KAJ8714306.1"/>
    </source>
</evidence>